<protein>
    <submittedName>
        <fullName evidence="7">Radical SAM protein</fullName>
    </submittedName>
</protein>
<sequence>MKNAVVFALNYLRMTAFKKRIKPRVLQMPVTSRCNSRCITCNIWKDQSNPVELNPSDLKKALEDSFFNQVRLVGLNGGEPSTYKKTGELMDALLVLKKLNRVHVISNGIIASRLLPMMEIIRSKCKSRGILVYLTISIDGVGEVHNKVRGIPKVFNKTVETIKLIKAEQSKYCDVLDIGTTLSNENIAYVSEIEYFNTSLGIPAYYHPAVPNKRLHNFDGKQDFDIMHSRWSRLLATEYFYGKFKEGRGMKTRLRAFLTYYYLKNGGKGRLAGCNYLRGDVTITENLDLCLCATASDKVGNLREKTATELWKSGLLRQQEKKLEKNCDTCVHYIVLPSVKGLILFIAELLKPSVWIKYKIKALWLR</sequence>
<name>A0A926F7L5_9BACT</name>
<dbReference type="CDD" id="cd01335">
    <property type="entry name" value="Radical_SAM"/>
    <property type="match status" value="1"/>
</dbReference>
<dbReference type="RefSeq" id="WP_262435920.1">
    <property type="nucleotide sequence ID" value="NZ_JACRTF010000001.1"/>
</dbReference>
<comment type="caution">
    <text evidence="7">The sequence shown here is derived from an EMBL/GenBank/DDBJ whole genome shotgun (WGS) entry which is preliminary data.</text>
</comment>
<dbReference type="InterPro" id="IPR013785">
    <property type="entry name" value="Aldolase_TIM"/>
</dbReference>
<keyword evidence="4" id="KW-0408">Iron</keyword>
<keyword evidence="5" id="KW-0411">Iron-sulfur</keyword>
<keyword evidence="3" id="KW-0479">Metal-binding</keyword>
<dbReference type="SUPFAM" id="SSF102114">
    <property type="entry name" value="Radical SAM enzymes"/>
    <property type="match status" value="1"/>
</dbReference>
<gene>
    <name evidence="7" type="ORF">H8744_16600</name>
</gene>
<dbReference type="PROSITE" id="PS51918">
    <property type="entry name" value="RADICAL_SAM"/>
    <property type="match status" value="1"/>
</dbReference>
<dbReference type="PANTHER" id="PTHR11228">
    <property type="entry name" value="RADICAL SAM DOMAIN PROTEIN"/>
    <property type="match status" value="1"/>
</dbReference>
<dbReference type="SFLD" id="SFLDG01067">
    <property type="entry name" value="SPASM/twitch_domain_containing"/>
    <property type="match status" value="1"/>
</dbReference>
<keyword evidence="8" id="KW-1185">Reference proteome</keyword>
<evidence type="ECO:0000259" key="6">
    <source>
        <dbReference type="PROSITE" id="PS51918"/>
    </source>
</evidence>
<dbReference type="EMBL" id="JACRTF010000001">
    <property type="protein sequence ID" value="MBC8594831.1"/>
    <property type="molecule type" value="Genomic_DNA"/>
</dbReference>
<dbReference type="Pfam" id="PF04055">
    <property type="entry name" value="Radical_SAM"/>
    <property type="match status" value="1"/>
</dbReference>
<dbReference type="Proteomes" id="UP000651085">
    <property type="component" value="Unassembled WGS sequence"/>
</dbReference>
<dbReference type="InterPro" id="IPR050377">
    <property type="entry name" value="Radical_SAM_PqqE_MftC-like"/>
</dbReference>
<dbReference type="GO" id="GO:0003824">
    <property type="term" value="F:catalytic activity"/>
    <property type="evidence" value="ECO:0007669"/>
    <property type="project" value="InterPro"/>
</dbReference>
<reference evidence="7" key="1">
    <citation type="submission" date="2020-08" db="EMBL/GenBank/DDBJ databases">
        <title>Genome public.</title>
        <authorList>
            <person name="Liu C."/>
            <person name="Sun Q."/>
        </authorList>
    </citation>
    <scope>NUCLEOTIDE SEQUENCE</scope>
    <source>
        <strain evidence="7">N12</strain>
    </source>
</reference>
<evidence type="ECO:0000256" key="3">
    <source>
        <dbReference type="ARBA" id="ARBA00022723"/>
    </source>
</evidence>
<dbReference type="GO" id="GO:0051536">
    <property type="term" value="F:iron-sulfur cluster binding"/>
    <property type="evidence" value="ECO:0007669"/>
    <property type="project" value="UniProtKB-KW"/>
</dbReference>
<dbReference type="Gene3D" id="3.20.20.70">
    <property type="entry name" value="Aldolase class I"/>
    <property type="match status" value="1"/>
</dbReference>
<feature type="domain" description="Radical SAM core" evidence="6">
    <location>
        <begin position="20"/>
        <end position="245"/>
    </location>
</feature>
<evidence type="ECO:0000256" key="2">
    <source>
        <dbReference type="ARBA" id="ARBA00022691"/>
    </source>
</evidence>
<keyword evidence="2" id="KW-0949">S-adenosyl-L-methionine</keyword>
<dbReference type="InterPro" id="IPR058240">
    <property type="entry name" value="rSAM_sf"/>
</dbReference>
<comment type="cofactor">
    <cofactor evidence="1">
        <name>[4Fe-4S] cluster</name>
        <dbReference type="ChEBI" id="CHEBI:49883"/>
    </cofactor>
</comment>
<evidence type="ECO:0000256" key="4">
    <source>
        <dbReference type="ARBA" id="ARBA00023004"/>
    </source>
</evidence>
<evidence type="ECO:0000313" key="8">
    <source>
        <dbReference type="Proteomes" id="UP000651085"/>
    </source>
</evidence>
<dbReference type="GO" id="GO:0046872">
    <property type="term" value="F:metal ion binding"/>
    <property type="evidence" value="ECO:0007669"/>
    <property type="project" value="UniProtKB-KW"/>
</dbReference>
<evidence type="ECO:0000256" key="5">
    <source>
        <dbReference type="ARBA" id="ARBA00023014"/>
    </source>
</evidence>
<dbReference type="AlphaFoldDB" id="A0A926F7L5"/>
<dbReference type="CDD" id="cd21109">
    <property type="entry name" value="SPASM"/>
    <property type="match status" value="1"/>
</dbReference>
<evidence type="ECO:0000256" key="1">
    <source>
        <dbReference type="ARBA" id="ARBA00001966"/>
    </source>
</evidence>
<proteinExistence type="predicted"/>
<evidence type="ECO:0000313" key="7">
    <source>
        <dbReference type="EMBL" id="MBC8594831.1"/>
    </source>
</evidence>
<dbReference type="PANTHER" id="PTHR11228:SF7">
    <property type="entry name" value="PQQA PEPTIDE CYCLASE"/>
    <property type="match status" value="1"/>
</dbReference>
<dbReference type="SFLD" id="SFLDS00029">
    <property type="entry name" value="Radical_SAM"/>
    <property type="match status" value="1"/>
</dbReference>
<dbReference type="InterPro" id="IPR007197">
    <property type="entry name" value="rSAM"/>
</dbReference>
<accession>A0A926F7L5</accession>
<organism evidence="7 8">
    <name type="scientific">Jilunia laotingensis</name>
    <dbReference type="NCBI Taxonomy" id="2763675"/>
    <lineage>
        <taxon>Bacteria</taxon>
        <taxon>Pseudomonadati</taxon>
        <taxon>Bacteroidota</taxon>
        <taxon>Bacteroidia</taxon>
        <taxon>Bacteroidales</taxon>
        <taxon>Bacteroidaceae</taxon>
        <taxon>Jilunia</taxon>
    </lineage>
</organism>